<protein>
    <submittedName>
        <fullName evidence="6">Putative ABC transporter ATP-binding protein</fullName>
    </submittedName>
</protein>
<comment type="similarity">
    <text evidence="1">Belongs to the ABC transporter superfamily.</text>
</comment>
<proteinExistence type="inferred from homology"/>
<dbReference type="PANTHER" id="PTHR43335:SF4">
    <property type="entry name" value="ABC TRANSPORTER, ATP-BINDING PROTEIN"/>
    <property type="match status" value="1"/>
</dbReference>
<feature type="domain" description="ABC transporter" evidence="5">
    <location>
        <begin position="2"/>
        <end position="234"/>
    </location>
</feature>
<evidence type="ECO:0000256" key="4">
    <source>
        <dbReference type="ARBA" id="ARBA00022840"/>
    </source>
</evidence>
<sequence>MIDIVNLHKAFRAGTGRASGVSALHDVSLRLPGGELSYLLGLNGAGKSTLLRCICGLSAPTSGRVTFGGNAVTTLPDRARQIGIHLEANRFPAGHTARRYLRWRAATAGVPRHRVDDVLDAVGMSGYADRRLGGFSLGMSQRIGIAAALLADPPVLLFDEPLNGLDIAGIHWARSLLTDLANQGRTVVVASHLLDEVARTADRIILLDSGRLIADAPLADFIGDATDLEIAYLAHTRAVAG</sequence>
<dbReference type="PROSITE" id="PS00211">
    <property type="entry name" value="ABC_TRANSPORTER_1"/>
    <property type="match status" value="1"/>
</dbReference>
<dbReference type="InterPro" id="IPR017871">
    <property type="entry name" value="ABC_transporter-like_CS"/>
</dbReference>
<evidence type="ECO:0000313" key="6">
    <source>
        <dbReference type="EMBL" id="GAB17536.1"/>
    </source>
</evidence>
<dbReference type="RefSeq" id="WP_007316874.1">
    <property type="nucleotide sequence ID" value="NZ_BAEH01000035.1"/>
</dbReference>
<dbReference type="SMART" id="SM00382">
    <property type="entry name" value="AAA"/>
    <property type="match status" value="1"/>
</dbReference>
<dbReference type="Gene3D" id="3.40.50.300">
    <property type="entry name" value="P-loop containing nucleotide triphosphate hydrolases"/>
    <property type="match status" value="1"/>
</dbReference>
<dbReference type="AlphaFoldDB" id="H0QXI5"/>
<dbReference type="PANTHER" id="PTHR43335">
    <property type="entry name" value="ABC TRANSPORTER, ATP-BINDING PROTEIN"/>
    <property type="match status" value="1"/>
</dbReference>
<dbReference type="eggNOG" id="COG1131">
    <property type="taxonomic scope" value="Bacteria"/>
</dbReference>
<keyword evidence="2" id="KW-0813">Transport</keyword>
<evidence type="ECO:0000256" key="3">
    <source>
        <dbReference type="ARBA" id="ARBA00022741"/>
    </source>
</evidence>
<dbReference type="GO" id="GO:0005524">
    <property type="term" value="F:ATP binding"/>
    <property type="evidence" value="ECO:0007669"/>
    <property type="project" value="UniProtKB-KW"/>
</dbReference>
<dbReference type="InterPro" id="IPR003439">
    <property type="entry name" value="ABC_transporter-like_ATP-bd"/>
</dbReference>
<keyword evidence="4 6" id="KW-0067">ATP-binding</keyword>
<dbReference type="SUPFAM" id="SSF52540">
    <property type="entry name" value="P-loop containing nucleoside triphosphate hydrolases"/>
    <property type="match status" value="1"/>
</dbReference>
<comment type="caution">
    <text evidence="6">The sequence shown here is derived from an EMBL/GenBank/DDBJ whole genome shotgun (WGS) entry which is preliminary data.</text>
</comment>
<dbReference type="STRING" id="1077974.GOEFS_035_00680"/>
<evidence type="ECO:0000259" key="5">
    <source>
        <dbReference type="PROSITE" id="PS50893"/>
    </source>
</evidence>
<keyword evidence="3" id="KW-0547">Nucleotide-binding</keyword>
<evidence type="ECO:0000256" key="2">
    <source>
        <dbReference type="ARBA" id="ARBA00022448"/>
    </source>
</evidence>
<dbReference type="InterPro" id="IPR027417">
    <property type="entry name" value="P-loop_NTPase"/>
</dbReference>
<reference evidence="6 7" key="1">
    <citation type="submission" date="2011-12" db="EMBL/GenBank/DDBJ databases">
        <title>Whole genome shotgun sequence of Gordonia effusa NBRC 100432.</title>
        <authorList>
            <person name="Yoshida I."/>
            <person name="Takarada H."/>
            <person name="Hosoyama A."/>
            <person name="Tsuchikane K."/>
            <person name="Katsumata H."/>
            <person name="Yamazaki S."/>
            <person name="Fujita N."/>
        </authorList>
    </citation>
    <scope>NUCLEOTIDE SEQUENCE [LARGE SCALE GENOMIC DNA]</scope>
    <source>
        <strain evidence="6 7">NBRC 100432</strain>
    </source>
</reference>
<dbReference type="InterPro" id="IPR003593">
    <property type="entry name" value="AAA+_ATPase"/>
</dbReference>
<evidence type="ECO:0000313" key="7">
    <source>
        <dbReference type="Proteomes" id="UP000035034"/>
    </source>
</evidence>
<dbReference type="EMBL" id="BAEH01000035">
    <property type="protein sequence ID" value="GAB17536.1"/>
    <property type="molecule type" value="Genomic_DNA"/>
</dbReference>
<organism evidence="6 7">
    <name type="scientific">Gordonia effusa NBRC 100432</name>
    <dbReference type="NCBI Taxonomy" id="1077974"/>
    <lineage>
        <taxon>Bacteria</taxon>
        <taxon>Bacillati</taxon>
        <taxon>Actinomycetota</taxon>
        <taxon>Actinomycetes</taxon>
        <taxon>Mycobacteriales</taxon>
        <taxon>Gordoniaceae</taxon>
        <taxon>Gordonia</taxon>
    </lineage>
</organism>
<dbReference type="GO" id="GO:0016887">
    <property type="term" value="F:ATP hydrolysis activity"/>
    <property type="evidence" value="ECO:0007669"/>
    <property type="project" value="InterPro"/>
</dbReference>
<dbReference type="PROSITE" id="PS50893">
    <property type="entry name" value="ABC_TRANSPORTER_2"/>
    <property type="match status" value="1"/>
</dbReference>
<accession>H0QXI5</accession>
<gene>
    <name evidence="6" type="ORF">GOEFS_035_00680</name>
</gene>
<name>H0QXI5_9ACTN</name>
<dbReference type="Pfam" id="PF00005">
    <property type="entry name" value="ABC_tran"/>
    <property type="match status" value="1"/>
</dbReference>
<keyword evidence="7" id="KW-1185">Reference proteome</keyword>
<dbReference type="Proteomes" id="UP000035034">
    <property type="component" value="Unassembled WGS sequence"/>
</dbReference>
<evidence type="ECO:0000256" key="1">
    <source>
        <dbReference type="ARBA" id="ARBA00005417"/>
    </source>
</evidence>